<dbReference type="Gene3D" id="3.10.450.320">
    <property type="entry name" value="Mitochondrial import inner membrane translocase subunit Tim21"/>
    <property type="match status" value="1"/>
</dbReference>
<evidence type="ECO:0000313" key="11">
    <source>
        <dbReference type="EMBL" id="CAF3629744.1"/>
    </source>
</evidence>
<dbReference type="Proteomes" id="UP000663829">
    <property type="component" value="Unassembled WGS sequence"/>
</dbReference>
<dbReference type="OrthoDB" id="436405at2759"/>
<comment type="subunit">
    <text evidence="8">Component of the TIM23 complex.</text>
</comment>
<comment type="function">
    <text evidence="8">Essential component of the TIM23 complex, a complex that mediates the translocation of transit peptide-containing proteins across the mitochondrial inner membrane.</text>
</comment>
<keyword evidence="3 8" id="KW-0812">Transmembrane</keyword>
<organism evidence="10 13">
    <name type="scientific">Didymodactylos carnosus</name>
    <dbReference type="NCBI Taxonomy" id="1234261"/>
    <lineage>
        <taxon>Eukaryota</taxon>
        <taxon>Metazoa</taxon>
        <taxon>Spiralia</taxon>
        <taxon>Gnathifera</taxon>
        <taxon>Rotifera</taxon>
        <taxon>Eurotatoria</taxon>
        <taxon>Bdelloidea</taxon>
        <taxon>Philodinida</taxon>
        <taxon>Philodinidae</taxon>
        <taxon>Didymodactylos</taxon>
    </lineage>
</organism>
<reference evidence="10" key="1">
    <citation type="submission" date="2021-02" db="EMBL/GenBank/DDBJ databases">
        <authorList>
            <person name="Nowell W R."/>
        </authorList>
    </citation>
    <scope>NUCLEOTIDE SEQUENCE</scope>
</reference>
<evidence type="ECO:0000256" key="8">
    <source>
        <dbReference type="RuleBase" id="RU367142"/>
    </source>
</evidence>
<comment type="subcellular location">
    <subcellularLocation>
        <location evidence="8">Mitochondrion inner membrane</location>
        <topology evidence="8">Single-pass membrane protein</topology>
    </subcellularLocation>
    <subcellularLocation>
        <location evidence="1">Mitochondrion membrane</location>
        <topology evidence="1">Single-pass membrane protein</topology>
    </subcellularLocation>
</comment>
<keyword evidence="7 8" id="KW-0472">Membrane</keyword>
<keyword evidence="13" id="KW-1185">Reference proteome</keyword>
<proteinExistence type="inferred from homology"/>
<keyword evidence="8" id="KW-0811">Translocation</keyword>
<dbReference type="InterPro" id="IPR038552">
    <property type="entry name" value="Tim21_IMS_sf"/>
</dbReference>
<protein>
    <recommendedName>
        <fullName evidence="8">Mitochondrial import inner membrane translocase subunit Tim21</fullName>
    </recommendedName>
</protein>
<dbReference type="Proteomes" id="UP000682733">
    <property type="component" value="Unassembled WGS sequence"/>
</dbReference>
<sequence>MLYVFRELYRQVDNRARTDKQKAVNHVQVAERRNVTDQLRMKYADTENRKKIDNDPALASADRLKTTVSDELSSAIPQSLILNRKFSTEKKEKSLDNRASAQTKEKSSKDTNVLIQFQNTNGQIQTATLGKKAQQAAKDVSYTLIIVAGIGALGGLCYIVLRELWSRETPNGIYKEASKLCLENSNVQDALGTPIMVHTTPQIGSMRINNVRAKLFDEKGRKKMTLTFYLTGKQRSGVVAVKVEKNISNRYIYDYIFIQLDRPWKGFNVIDVRKSDSASLTDSSSPIVV</sequence>
<keyword evidence="8" id="KW-0653">Protein transport</keyword>
<comment type="similarity">
    <text evidence="2 8">Belongs to the TIM21 family.</text>
</comment>
<dbReference type="Pfam" id="PF08294">
    <property type="entry name" value="TIM21"/>
    <property type="match status" value="1"/>
</dbReference>
<evidence type="ECO:0000256" key="4">
    <source>
        <dbReference type="ARBA" id="ARBA00022946"/>
    </source>
</evidence>
<feature type="transmembrane region" description="Helical" evidence="8">
    <location>
        <begin position="140"/>
        <end position="161"/>
    </location>
</feature>
<dbReference type="EMBL" id="CAJOBC010003023">
    <property type="protein sequence ID" value="CAF3763283.1"/>
    <property type="molecule type" value="Genomic_DNA"/>
</dbReference>
<dbReference type="EMBL" id="CAJNOK010002101">
    <property type="protein sequence ID" value="CAF0844569.1"/>
    <property type="molecule type" value="Genomic_DNA"/>
</dbReference>
<evidence type="ECO:0000256" key="6">
    <source>
        <dbReference type="ARBA" id="ARBA00023128"/>
    </source>
</evidence>
<dbReference type="Proteomes" id="UP000677228">
    <property type="component" value="Unassembled WGS sequence"/>
</dbReference>
<dbReference type="GO" id="GO:0030150">
    <property type="term" value="P:protein import into mitochondrial matrix"/>
    <property type="evidence" value="ECO:0007669"/>
    <property type="project" value="UniProtKB-UniRule"/>
</dbReference>
<dbReference type="InterPro" id="IPR013261">
    <property type="entry name" value="Tim21"/>
</dbReference>
<evidence type="ECO:0000313" key="12">
    <source>
        <dbReference type="EMBL" id="CAF3763283.1"/>
    </source>
</evidence>
<evidence type="ECO:0000256" key="2">
    <source>
        <dbReference type="ARBA" id="ARBA00010867"/>
    </source>
</evidence>
<comment type="caution">
    <text evidence="10">The sequence shown here is derived from an EMBL/GenBank/DDBJ whole genome shotgun (WGS) entry which is preliminary data.</text>
</comment>
<keyword evidence="6 8" id="KW-0496">Mitochondrion</keyword>
<evidence type="ECO:0000256" key="1">
    <source>
        <dbReference type="ARBA" id="ARBA00004304"/>
    </source>
</evidence>
<evidence type="ECO:0000256" key="7">
    <source>
        <dbReference type="ARBA" id="ARBA00023136"/>
    </source>
</evidence>
<gene>
    <name evidence="10" type="ORF">GPM918_LOCUS13269</name>
    <name evidence="9" type="ORF">OVA965_LOCUS6821</name>
    <name evidence="12" type="ORF">SRO942_LOCUS13269</name>
    <name evidence="11" type="ORF">TMI583_LOCUS6820</name>
</gene>
<evidence type="ECO:0000256" key="3">
    <source>
        <dbReference type="ARBA" id="ARBA00022692"/>
    </source>
</evidence>
<evidence type="ECO:0000313" key="13">
    <source>
        <dbReference type="Proteomes" id="UP000663829"/>
    </source>
</evidence>
<dbReference type="PANTHER" id="PTHR13032:SF6">
    <property type="entry name" value="MITOCHONDRIAL IMPORT INNER MEMBRANE TRANSLOCASE SUBUNIT TIM21"/>
    <property type="match status" value="1"/>
</dbReference>
<dbReference type="AlphaFoldDB" id="A0A814G9T1"/>
<dbReference type="EMBL" id="CAJNOQ010003023">
    <property type="protein sequence ID" value="CAF0991350.1"/>
    <property type="molecule type" value="Genomic_DNA"/>
</dbReference>
<dbReference type="PANTHER" id="PTHR13032">
    <property type="entry name" value="MITOCHONDRIAL IMPORT INNER MEMBRANE TRANSLOCASE SUBUNIT TIM21"/>
    <property type="match status" value="1"/>
</dbReference>
<keyword evidence="5 8" id="KW-1133">Transmembrane helix</keyword>
<keyword evidence="8" id="KW-0813">Transport</keyword>
<dbReference type="Proteomes" id="UP000681722">
    <property type="component" value="Unassembled WGS sequence"/>
</dbReference>
<keyword evidence="4" id="KW-0809">Transit peptide</keyword>
<accession>A0A814G9T1</accession>
<keyword evidence="8" id="KW-0999">Mitochondrion inner membrane</keyword>
<evidence type="ECO:0000256" key="5">
    <source>
        <dbReference type="ARBA" id="ARBA00022989"/>
    </source>
</evidence>
<evidence type="ECO:0000313" key="10">
    <source>
        <dbReference type="EMBL" id="CAF0991350.1"/>
    </source>
</evidence>
<dbReference type="GO" id="GO:0005744">
    <property type="term" value="C:TIM23 mitochondrial import inner membrane translocase complex"/>
    <property type="evidence" value="ECO:0007669"/>
    <property type="project" value="UniProtKB-UniRule"/>
</dbReference>
<evidence type="ECO:0000313" key="9">
    <source>
        <dbReference type="EMBL" id="CAF0844569.1"/>
    </source>
</evidence>
<dbReference type="EMBL" id="CAJOBA010002102">
    <property type="protein sequence ID" value="CAF3629744.1"/>
    <property type="molecule type" value="Genomic_DNA"/>
</dbReference>
<name>A0A814G9T1_9BILA</name>